<dbReference type="GO" id="GO:0005524">
    <property type="term" value="F:ATP binding"/>
    <property type="evidence" value="ECO:0007669"/>
    <property type="project" value="UniProtKB-UniRule"/>
</dbReference>
<name>F0YMC4_AURAN</name>
<dbReference type="InterPro" id="IPR000719">
    <property type="entry name" value="Prot_kinase_dom"/>
</dbReference>
<dbReference type="Proteomes" id="UP000002729">
    <property type="component" value="Unassembled WGS sequence"/>
</dbReference>
<evidence type="ECO:0000313" key="6">
    <source>
        <dbReference type="EMBL" id="EGB03738.1"/>
    </source>
</evidence>
<evidence type="ECO:0000313" key="7">
    <source>
        <dbReference type="Proteomes" id="UP000002729"/>
    </source>
</evidence>
<dbReference type="PROSITE" id="PS50011">
    <property type="entry name" value="PROTEIN_KINASE_DOM"/>
    <property type="match status" value="1"/>
</dbReference>
<feature type="non-terminal residue" evidence="6">
    <location>
        <position position="1"/>
    </location>
</feature>
<dbReference type="PANTHER" id="PTHR45832:SF22">
    <property type="entry name" value="SERINE_THREONINE-PROTEIN KINASE SAMKA-RELATED"/>
    <property type="match status" value="1"/>
</dbReference>
<organism evidence="7">
    <name type="scientific">Aureococcus anophagefferens</name>
    <name type="common">Harmful bloom alga</name>
    <dbReference type="NCBI Taxonomy" id="44056"/>
    <lineage>
        <taxon>Eukaryota</taxon>
        <taxon>Sar</taxon>
        <taxon>Stramenopiles</taxon>
        <taxon>Ochrophyta</taxon>
        <taxon>Pelagophyceae</taxon>
        <taxon>Pelagomonadales</taxon>
        <taxon>Pelagomonadaceae</taxon>
        <taxon>Aureococcus</taxon>
    </lineage>
</organism>
<evidence type="ECO:0000256" key="1">
    <source>
        <dbReference type="ARBA" id="ARBA00008874"/>
    </source>
</evidence>
<feature type="non-terminal residue" evidence="6">
    <location>
        <position position="263"/>
    </location>
</feature>
<evidence type="ECO:0000256" key="2">
    <source>
        <dbReference type="ARBA" id="ARBA00022741"/>
    </source>
</evidence>
<dbReference type="SMART" id="SM00220">
    <property type="entry name" value="S_TKc"/>
    <property type="match status" value="1"/>
</dbReference>
<keyword evidence="3 4" id="KW-0067">ATP-binding</keyword>
<dbReference type="SUPFAM" id="SSF56112">
    <property type="entry name" value="Protein kinase-like (PK-like)"/>
    <property type="match status" value="1"/>
</dbReference>
<dbReference type="PROSITE" id="PS00107">
    <property type="entry name" value="PROTEIN_KINASE_ATP"/>
    <property type="match status" value="1"/>
</dbReference>
<dbReference type="RefSeq" id="XP_009041559.1">
    <property type="nucleotide sequence ID" value="XM_009043311.1"/>
</dbReference>
<gene>
    <name evidence="6" type="ORF">AURANDRAFT_1350</name>
</gene>
<feature type="domain" description="Protein kinase" evidence="5">
    <location>
        <begin position="9"/>
        <end position="263"/>
    </location>
</feature>
<dbReference type="GeneID" id="20218289"/>
<dbReference type="eggNOG" id="KOG0578">
    <property type="taxonomic scope" value="Eukaryota"/>
</dbReference>
<dbReference type="OMA" id="DTMKPLY"/>
<dbReference type="PANTHER" id="PTHR45832">
    <property type="entry name" value="SERINE/THREONINE-PROTEIN KINASE SAMKA-RELATED-RELATED"/>
    <property type="match status" value="1"/>
</dbReference>
<dbReference type="Pfam" id="PF00069">
    <property type="entry name" value="Pkinase"/>
    <property type="match status" value="1"/>
</dbReference>
<keyword evidence="7" id="KW-1185">Reference proteome</keyword>
<dbReference type="EMBL" id="GL833163">
    <property type="protein sequence ID" value="EGB03738.1"/>
    <property type="molecule type" value="Genomic_DNA"/>
</dbReference>
<dbReference type="KEGG" id="aaf:AURANDRAFT_1350"/>
<proteinExistence type="inferred from homology"/>
<evidence type="ECO:0000256" key="4">
    <source>
        <dbReference type="PROSITE-ProRule" id="PRU10141"/>
    </source>
</evidence>
<evidence type="ECO:0000259" key="5">
    <source>
        <dbReference type="PROSITE" id="PS50011"/>
    </source>
</evidence>
<reference evidence="6 7" key="1">
    <citation type="journal article" date="2011" name="Proc. Natl. Acad. Sci. U.S.A.">
        <title>Niche of harmful alga Aureococcus anophagefferens revealed through ecogenomics.</title>
        <authorList>
            <person name="Gobler C.J."/>
            <person name="Berry D.L."/>
            <person name="Dyhrman S.T."/>
            <person name="Wilhelm S.W."/>
            <person name="Salamov A."/>
            <person name="Lobanov A.V."/>
            <person name="Zhang Y."/>
            <person name="Collier J.L."/>
            <person name="Wurch L.L."/>
            <person name="Kustka A.B."/>
            <person name="Dill B.D."/>
            <person name="Shah M."/>
            <person name="VerBerkmoes N.C."/>
            <person name="Kuo A."/>
            <person name="Terry A."/>
            <person name="Pangilinan J."/>
            <person name="Lindquist E.A."/>
            <person name="Lucas S."/>
            <person name="Paulsen I.T."/>
            <person name="Hattenrath-Lehmann T.K."/>
            <person name="Talmage S.C."/>
            <person name="Walker E.A."/>
            <person name="Koch F."/>
            <person name="Burson A.M."/>
            <person name="Marcoval M.A."/>
            <person name="Tang Y.Z."/>
            <person name="Lecleir G.R."/>
            <person name="Coyne K.J."/>
            <person name="Berg G.M."/>
            <person name="Bertrand E.M."/>
            <person name="Saito M.A."/>
            <person name="Gladyshev V.N."/>
            <person name="Grigoriev I.V."/>
        </authorList>
    </citation>
    <scope>NUCLEOTIDE SEQUENCE [LARGE SCALE GENOMIC DNA]</scope>
    <source>
        <strain evidence="7">CCMP 1984</strain>
    </source>
</reference>
<dbReference type="InterPro" id="IPR051931">
    <property type="entry name" value="PAK3-like"/>
</dbReference>
<sequence>TISDPRTCFRDFVQLGQGASGVVYSAVDTRQGPNKGRKVALKYCDLKELEELKREIAMQFLSGHPNVVSLLEAFLTNTHVVIALELMTGGMLTSLCERDIRICEESHVSYVLKCVLQALSFIHRQYRVHRDIKSDNILIDTDGRVKLADFGFAASLTREARNRTSVVGTPFWMAPELIQSQSYDCKVDIWSLAITALEMTDGEPPLMHEPVMRALFLITVNEPPKLHDPSVWSETLDHFLRKMLVKLPNDRSSAEQLLMHPLM</sequence>
<feature type="binding site" evidence="4">
    <location>
        <position position="42"/>
    </location>
    <ligand>
        <name>ATP</name>
        <dbReference type="ChEBI" id="CHEBI:30616"/>
    </ligand>
</feature>
<dbReference type="OrthoDB" id="2914378at2759"/>
<accession>F0YMC4</accession>
<dbReference type="GO" id="GO:0004672">
    <property type="term" value="F:protein kinase activity"/>
    <property type="evidence" value="ECO:0007669"/>
    <property type="project" value="InterPro"/>
</dbReference>
<dbReference type="InterPro" id="IPR017441">
    <property type="entry name" value="Protein_kinase_ATP_BS"/>
</dbReference>
<protein>
    <recommendedName>
        <fullName evidence="5">Protein kinase domain-containing protein</fullName>
    </recommendedName>
</protein>
<comment type="similarity">
    <text evidence="1">Belongs to the protein kinase superfamily. STE Ser/Thr protein kinase family. STE20 subfamily.</text>
</comment>
<dbReference type="AlphaFoldDB" id="F0YMC4"/>
<dbReference type="InterPro" id="IPR011009">
    <property type="entry name" value="Kinase-like_dom_sf"/>
</dbReference>
<keyword evidence="2 4" id="KW-0547">Nucleotide-binding</keyword>
<evidence type="ECO:0000256" key="3">
    <source>
        <dbReference type="ARBA" id="ARBA00022840"/>
    </source>
</evidence>
<dbReference type="InParanoid" id="F0YMC4"/>
<dbReference type="Gene3D" id="1.10.510.10">
    <property type="entry name" value="Transferase(Phosphotransferase) domain 1"/>
    <property type="match status" value="1"/>
</dbReference>